<evidence type="ECO:0000313" key="17">
    <source>
        <dbReference type="Proteomes" id="UP000295008"/>
    </source>
</evidence>
<dbReference type="GO" id="GO:0051539">
    <property type="term" value="F:4 iron, 4 sulfur cluster binding"/>
    <property type="evidence" value="ECO:0007669"/>
    <property type="project" value="UniProtKB-KW"/>
</dbReference>
<dbReference type="Pfam" id="PF04055">
    <property type="entry name" value="Radical_SAM"/>
    <property type="match status" value="1"/>
</dbReference>
<dbReference type="PANTHER" id="PTHR11228">
    <property type="entry name" value="RADICAL SAM DOMAIN PROTEIN"/>
    <property type="match status" value="1"/>
</dbReference>
<dbReference type="InterPro" id="IPR034480">
    <property type="entry name" value="Heme_synthase-like"/>
</dbReference>
<dbReference type="Proteomes" id="UP000295008">
    <property type="component" value="Unassembled WGS sequence"/>
</dbReference>
<comment type="caution">
    <text evidence="16">The sequence shown here is derived from an EMBL/GenBank/DDBJ whole genome shotgun (WGS) entry which is preliminary data.</text>
</comment>
<dbReference type="PIRSF" id="PIRSF037420">
    <property type="entry name" value="PQQ_syn_pqqE"/>
    <property type="match status" value="1"/>
</dbReference>
<evidence type="ECO:0000256" key="12">
    <source>
        <dbReference type="ARBA" id="ARBA00074337"/>
    </source>
</evidence>
<evidence type="ECO:0000259" key="15">
    <source>
        <dbReference type="PROSITE" id="PS51918"/>
    </source>
</evidence>
<evidence type="ECO:0000256" key="10">
    <source>
        <dbReference type="ARBA" id="ARBA00066739"/>
    </source>
</evidence>
<evidence type="ECO:0000256" key="13">
    <source>
        <dbReference type="ARBA" id="ARBA00077306"/>
    </source>
</evidence>
<dbReference type="InterPro" id="IPR050377">
    <property type="entry name" value="Radical_SAM_PqqE_MftC-like"/>
</dbReference>
<keyword evidence="2" id="KW-0004">4Fe-4S</keyword>
<dbReference type="InterPro" id="IPR017200">
    <property type="entry name" value="PqqE-like"/>
</dbReference>
<evidence type="ECO:0000256" key="14">
    <source>
        <dbReference type="ARBA" id="ARBA00079192"/>
    </source>
</evidence>
<dbReference type="PROSITE" id="PS51918">
    <property type="entry name" value="RADICAL_SAM"/>
    <property type="match status" value="1"/>
</dbReference>
<evidence type="ECO:0000256" key="8">
    <source>
        <dbReference type="ARBA" id="ARBA00051525"/>
    </source>
</evidence>
<evidence type="ECO:0000256" key="6">
    <source>
        <dbReference type="ARBA" id="ARBA00023014"/>
    </source>
</evidence>
<proteinExistence type="predicted"/>
<dbReference type="EC" id="1.3.98.7" evidence="10"/>
<evidence type="ECO:0000256" key="1">
    <source>
        <dbReference type="ARBA" id="ARBA00001966"/>
    </source>
</evidence>
<evidence type="ECO:0000313" key="16">
    <source>
        <dbReference type="EMBL" id="TCL70906.1"/>
    </source>
</evidence>
<dbReference type="SMART" id="SM00729">
    <property type="entry name" value="Elp3"/>
    <property type="match status" value="1"/>
</dbReference>
<dbReference type="SFLD" id="SFLDG01385">
    <property type="entry name" value="heme_carboxy_lyase_like"/>
    <property type="match status" value="1"/>
</dbReference>
<dbReference type="FunFam" id="3.20.20.70:FF:000188">
    <property type="entry name" value="Mycofactocin radical SAM maturase MftC"/>
    <property type="match status" value="1"/>
</dbReference>
<dbReference type="Gene3D" id="3.20.20.70">
    <property type="entry name" value="Aldolase class I"/>
    <property type="match status" value="1"/>
</dbReference>
<dbReference type="PANTHER" id="PTHR11228:SF7">
    <property type="entry name" value="PQQA PEPTIDE CYCLASE"/>
    <property type="match status" value="1"/>
</dbReference>
<keyword evidence="6" id="KW-0411">Iron-sulfur</keyword>
<evidence type="ECO:0000256" key="2">
    <source>
        <dbReference type="ARBA" id="ARBA00022485"/>
    </source>
</evidence>
<dbReference type="RefSeq" id="WP_132013879.1">
    <property type="nucleotide sequence ID" value="NZ_SLUN01000008.1"/>
</dbReference>
<evidence type="ECO:0000256" key="3">
    <source>
        <dbReference type="ARBA" id="ARBA00022691"/>
    </source>
</evidence>
<dbReference type="CDD" id="cd21123">
    <property type="entry name" value="SPASM_MftC-like"/>
    <property type="match status" value="1"/>
</dbReference>
<dbReference type="GO" id="GO:0006783">
    <property type="term" value="P:heme biosynthetic process"/>
    <property type="evidence" value="ECO:0007669"/>
    <property type="project" value="TreeGrafter"/>
</dbReference>
<evidence type="ECO:0000256" key="4">
    <source>
        <dbReference type="ARBA" id="ARBA00022723"/>
    </source>
</evidence>
<evidence type="ECO:0000256" key="11">
    <source>
        <dbReference type="ARBA" id="ARBA00066804"/>
    </source>
</evidence>
<dbReference type="SFLD" id="SFLDS00029">
    <property type="entry name" value="Radical_SAM"/>
    <property type="match status" value="1"/>
</dbReference>
<dbReference type="EC" id="4.1.99.26" evidence="11"/>
<evidence type="ECO:0000256" key="7">
    <source>
        <dbReference type="ARBA" id="ARBA00023239"/>
    </source>
</evidence>
<dbReference type="GO" id="GO:0046872">
    <property type="term" value="F:metal ion binding"/>
    <property type="evidence" value="ECO:0007669"/>
    <property type="project" value="UniProtKB-KW"/>
</dbReference>
<dbReference type="InterPro" id="IPR006638">
    <property type="entry name" value="Elp3/MiaA/NifB-like_rSAM"/>
</dbReference>
<dbReference type="NCBIfam" id="TIGR04085">
    <property type="entry name" value="rSAM_more_4Fe4S"/>
    <property type="match status" value="1"/>
</dbReference>
<comment type="cofactor">
    <cofactor evidence="1">
        <name>[4Fe-4S] cluster</name>
        <dbReference type="ChEBI" id="CHEBI:49883"/>
    </cofactor>
</comment>
<keyword evidence="17" id="KW-1185">Reference proteome</keyword>
<dbReference type="InterPro" id="IPR013785">
    <property type="entry name" value="Aldolase_TIM"/>
</dbReference>
<dbReference type="CDD" id="cd01335">
    <property type="entry name" value="Radical_SAM"/>
    <property type="match status" value="1"/>
</dbReference>
<keyword evidence="7" id="KW-0456">Lyase</keyword>
<organism evidence="16 17">
    <name type="scientific">Hydrogenispora ethanolica</name>
    <dbReference type="NCBI Taxonomy" id="1082276"/>
    <lineage>
        <taxon>Bacteria</taxon>
        <taxon>Bacillati</taxon>
        <taxon>Bacillota</taxon>
        <taxon>Hydrogenispora</taxon>
    </lineage>
</organism>
<feature type="domain" description="Radical SAM core" evidence="15">
    <location>
        <begin position="33"/>
        <end position="247"/>
    </location>
</feature>
<dbReference type="AlphaFoldDB" id="A0A4R1RWD6"/>
<keyword evidence="3" id="KW-0949">S-adenosyl-L-methionine</keyword>
<dbReference type="GO" id="GO:0003824">
    <property type="term" value="F:catalytic activity"/>
    <property type="evidence" value="ECO:0007669"/>
    <property type="project" value="InterPro"/>
</dbReference>
<dbReference type="EMBL" id="SLUN01000008">
    <property type="protein sequence ID" value="TCL70906.1"/>
    <property type="molecule type" value="Genomic_DNA"/>
</dbReference>
<dbReference type="SUPFAM" id="SSF102114">
    <property type="entry name" value="Radical SAM enzymes"/>
    <property type="match status" value="1"/>
</dbReference>
<keyword evidence="4" id="KW-0479">Metal-binding</keyword>
<dbReference type="SFLD" id="SFLDG01386">
    <property type="entry name" value="main_SPASM_domain-containing"/>
    <property type="match status" value="1"/>
</dbReference>
<protein>
    <recommendedName>
        <fullName evidence="12">Mycofactocin maturase MftC</fullName>
        <ecNumber evidence="10">1.3.98.7</ecNumber>
        <ecNumber evidence="11">4.1.99.26</ecNumber>
    </recommendedName>
    <alternativeName>
        <fullName evidence="14">[Mycofactocin precursor peptide]-pyrrolidinone derivative synthase</fullName>
    </alternativeName>
    <alternativeName>
        <fullName evidence="13">[Mycofactocin precursor peptide]-tyrosine decarboxylase</fullName>
    </alternativeName>
</protein>
<name>A0A4R1RWD6_HYDET</name>
<accession>A0A4R1RWD6</accession>
<evidence type="ECO:0000256" key="9">
    <source>
        <dbReference type="ARBA" id="ARBA00051925"/>
    </source>
</evidence>
<reference evidence="16 17" key="1">
    <citation type="submission" date="2019-03" db="EMBL/GenBank/DDBJ databases">
        <title>Genomic Encyclopedia of Type Strains, Phase IV (KMG-IV): sequencing the most valuable type-strain genomes for metagenomic binning, comparative biology and taxonomic classification.</title>
        <authorList>
            <person name="Goeker M."/>
        </authorList>
    </citation>
    <scope>NUCLEOTIDE SEQUENCE [LARGE SCALE GENOMIC DNA]</scope>
    <source>
        <strain evidence="16 17">LX-B</strain>
    </source>
</reference>
<dbReference type="InterPro" id="IPR058240">
    <property type="entry name" value="rSAM_sf"/>
</dbReference>
<dbReference type="Pfam" id="PF13186">
    <property type="entry name" value="SPASM"/>
    <property type="match status" value="1"/>
</dbReference>
<dbReference type="InterPro" id="IPR023885">
    <property type="entry name" value="4Fe4S-binding_SPASM_dom"/>
</dbReference>
<dbReference type="OrthoDB" id="7021155at2"/>
<sequence>MISVTKLLTDAQHSGDPLRYAASSQLPHHGTAAGKGPVVVWNMTRACNLRCRHCYAEAEGEPHPNELSTAAAESFIDGLKESAVPVLLFSGGEPLARADLFHLARYASEKGIRTVLSTNGTFITERVAARIKESGIQYVGISLDGIGRNNDGFRGVPGAFERAVAGIRNCRAIGQKVGLRLTLNRANYHDLDAIFDFIAAEGIQRVCFYHLVYTGRGRDLREDDLTGAQTRQALDLIIAKTLEFRRRGLPVEILTVDNHADGIYIYNWARKHDPARAERIFELLQRNGGNRSGIAIAGVDWEGNVHPDQFTHELYLGNVRECSFGRIWTNEDTPVLAQLRNRGPLLQGRCGRCQWLSLCNGNFRARALAAGNLWGSDPACYLTDEETGTA</sequence>
<comment type="catalytic activity">
    <reaction evidence="8">
        <text>[mycofactocin precursor peptide]-C-terminal glycyl-L-valyl-L-tyrosine + S-adenosyl-L-methionine = [mycofactocin precursor peptide]-C-terminal glycyl-N-{[2-(4-hydroxyphenyl)ethenyl]-3-methylbutanamide} + 5'-deoxyadenosine + L-methionine + CO2</text>
        <dbReference type="Rhea" id="RHEA:65492"/>
        <dbReference type="Rhea" id="RHEA-COMP:16815"/>
        <dbReference type="Rhea" id="RHEA-COMP:16816"/>
        <dbReference type="ChEBI" id="CHEBI:16526"/>
        <dbReference type="ChEBI" id="CHEBI:17319"/>
        <dbReference type="ChEBI" id="CHEBI:57844"/>
        <dbReference type="ChEBI" id="CHEBI:59789"/>
        <dbReference type="ChEBI" id="CHEBI:156515"/>
        <dbReference type="ChEBI" id="CHEBI:156517"/>
        <dbReference type="EC" id="1.3.98.7"/>
    </reaction>
</comment>
<dbReference type="SFLD" id="SFLDG01067">
    <property type="entry name" value="SPASM/twitch_domain_containing"/>
    <property type="match status" value="1"/>
</dbReference>
<dbReference type="InterPro" id="IPR007197">
    <property type="entry name" value="rSAM"/>
</dbReference>
<gene>
    <name evidence="16" type="ORF">EDC14_100851</name>
</gene>
<comment type="catalytic activity">
    <reaction evidence="9">
        <text>[mycofactocin precursor peptide]-C-terminal glycyl-N-{[2-(4-hydroxyphenyl)ethenyl]-3-methylbutanamide} + AH2 + S-adenosyl-L-methionine = [mycofactocin precursor peptide]-C-terminal glycyl-N-{5-[(4-hydroxyphenyl)methyl]-4,4-dimethyl-2-oxopyrrolidin-3-yl}acetamide + 5'-deoxyadenosine + L-methionine + A + H(+)</text>
        <dbReference type="Rhea" id="RHEA:65500"/>
        <dbReference type="Rhea" id="RHEA-COMP:16816"/>
        <dbReference type="Rhea" id="RHEA-COMP:16818"/>
        <dbReference type="ChEBI" id="CHEBI:13193"/>
        <dbReference type="ChEBI" id="CHEBI:15378"/>
        <dbReference type="ChEBI" id="CHEBI:17319"/>
        <dbReference type="ChEBI" id="CHEBI:17499"/>
        <dbReference type="ChEBI" id="CHEBI:57844"/>
        <dbReference type="ChEBI" id="CHEBI:59789"/>
        <dbReference type="ChEBI" id="CHEBI:156517"/>
        <dbReference type="ChEBI" id="CHEBI:156518"/>
        <dbReference type="EC" id="4.1.99.26"/>
    </reaction>
</comment>
<evidence type="ECO:0000256" key="5">
    <source>
        <dbReference type="ARBA" id="ARBA00023004"/>
    </source>
</evidence>
<keyword evidence="5" id="KW-0408">Iron</keyword>